<dbReference type="RefSeq" id="WP_062792966.1">
    <property type="nucleotide sequence ID" value="NZ_BCZD01000002.1"/>
</dbReference>
<feature type="signal peptide" evidence="2">
    <location>
        <begin position="1"/>
        <end position="23"/>
    </location>
</feature>
<keyword evidence="1" id="KW-0175">Coiled coil</keyword>
<name>A0A086PBB5_SPHHM</name>
<feature type="coiled-coil region" evidence="1">
    <location>
        <begin position="23"/>
        <end position="64"/>
    </location>
</feature>
<evidence type="ECO:0000256" key="2">
    <source>
        <dbReference type="SAM" id="SignalP"/>
    </source>
</evidence>
<keyword evidence="4" id="KW-1185">Reference proteome</keyword>
<sequence>MKALHVSAVAAFVLLSACGNVEAEEQRLRADRAELMYHRLSEKVDDMDDAVSDLRTQVDRLDREDWSAVVPALKWSVDEVEAASQGASYEAAP</sequence>
<comment type="caution">
    <text evidence="3">The sequence shown here is derived from an EMBL/GenBank/DDBJ whole genome shotgun (WGS) entry which is preliminary data.</text>
</comment>
<proteinExistence type="predicted"/>
<dbReference type="AlphaFoldDB" id="A0A086PBB5"/>
<gene>
    <name evidence="3" type="ORF">BV98_001888</name>
</gene>
<evidence type="ECO:0008006" key="5">
    <source>
        <dbReference type="Google" id="ProtNLM"/>
    </source>
</evidence>
<keyword evidence="2" id="KW-0732">Signal</keyword>
<evidence type="ECO:0000313" key="3">
    <source>
        <dbReference type="EMBL" id="KFG90683.1"/>
    </source>
</evidence>
<feature type="chain" id="PRO_5001813133" description="Lipoprotein" evidence="2">
    <location>
        <begin position="24"/>
        <end position="93"/>
    </location>
</feature>
<dbReference type="PROSITE" id="PS51257">
    <property type="entry name" value="PROKAR_LIPOPROTEIN"/>
    <property type="match status" value="1"/>
</dbReference>
<evidence type="ECO:0000313" key="4">
    <source>
        <dbReference type="Proteomes" id="UP000024284"/>
    </source>
</evidence>
<evidence type="ECO:0000256" key="1">
    <source>
        <dbReference type="SAM" id="Coils"/>
    </source>
</evidence>
<organism evidence="3 4">
    <name type="scientific">Sphingobium herbicidovorans (strain ATCC 700291 / DSM 11019 / CCUG 56400 / KCTC 2939 / LMG 18315 / NBRC 16415 / MH)</name>
    <name type="common">Sphingomonas herbicidovorans</name>
    <dbReference type="NCBI Taxonomy" id="1219045"/>
    <lineage>
        <taxon>Bacteria</taxon>
        <taxon>Pseudomonadati</taxon>
        <taxon>Pseudomonadota</taxon>
        <taxon>Alphaproteobacteria</taxon>
        <taxon>Sphingomonadales</taxon>
        <taxon>Sphingomonadaceae</taxon>
        <taxon>Sphingobium</taxon>
    </lineage>
</organism>
<dbReference type="EMBL" id="JFZA02000012">
    <property type="protein sequence ID" value="KFG90683.1"/>
    <property type="molecule type" value="Genomic_DNA"/>
</dbReference>
<accession>A0A086PBB5</accession>
<dbReference type="Proteomes" id="UP000024284">
    <property type="component" value="Unassembled WGS sequence"/>
</dbReference>
<reference evidence="3" key="1">
    <citation type="submission" date="2014-08" db="EMBL/GenBank/DDBJ databases">
        <title>Draft genome sequences of Sphingobium herbicidovorans.</title>
        <authorList>
            <person name="Gan H.M."/>
            <person name="Gan H.Y."/>
            <person name="Savka M.A."/>
        </authorList>
    </citation>
    <scope>NUCLEOTIDE SEQUENCE [LARGE SCALE GENOMIC DNA]</scope>
    <source>
        <strain evidence="3">NBRC 16415</strain>
    </source>
</reference>
<protein>
    <recommendedName>
        <fullName evidence="5">Lipoprotein</fullName>
    </recommendedName>
</protein>
<dbReference type="PATRIC" id="fig|1219045.3.peg.1930"/>